<keyword evidence="3" id="KW-1185">Reference proteome</keyword>
<dbReference type="Proteomes" id="UP001153269">
    <property type="component" value="Unassembled WGS sequence"/>
</dbReference>
<feature type="compositionally biased region" description="Polar residues" evidence="1">
    <location>
        <begin position="12"/>
        <end position="27"/>
    </location>
</feature>
<gene>
    <name evidence="2" type="ORF">PLEPLA_LOCUS30062</name>
</gene>
<name>A0A9N7UZ67_PLEPL</name>
<evidence type="ECO:0000256" key="1">
    <source>
        <dbReference type="SAM" id="MobiDB-lite"/>
    </source>
</evidence>
<comment type="caution">
    <text evidence="2">The sequence shown here is derived from an EMBL/GenBank/DDBJ whole genome shotgun (WGS) entry which is preliminary data.</text>
</comment>
<feature type="region of interest" description="Disordered" evidence="1">
    <location>
        <begin position="1"/>
        <end position="72"/>
    </location>
</feature>
<dbReference type="EMBL" id="CADEAL010002835">
    <property type="protein sequence ID" value="CAB1442389.1"/>
    <property type="molecule type" value="Genomic_DNA"/>
</dbReference>
<evidence type="ECO:0000313" key="2">
    <source>
        <dbReference type="EMBL" id="CAB1442389.1"/>
    </source>
</evidence>
<protein>
    <submittedName>
        <fullName evidence="2">Uncharacterized protein</fullName>
    </submittedName>
</protein>
<feature type="compositionally biased region" description="Polar residues" evidence="1">
    <location>
        <begin position="46"/>
        <end position="72"/>
    </location>
</feature>
<accession>A0A9N7UZ67</accession>
<dbReference type="AlphaFoldDB" id="A0A9N7UZ67"/>
<sequence length="72" mass="7614">MTEPGVVHQSRAVITSSDTHPPSTLTINPIPPPHLPNGKRSRGATDASSLTSSTHVRFTPQQPDSAGMQTQT</sequence>
<proteinExistence type="predicted"/>
<evidence type="ECO:0000313" key="3">
    <source>
        <dbReference type="Proteomes" id="UP001153269"/>
    </source>
</evidence>
<reference evidence="2" key="1">
    <citation type="submission" date="2020-03" db="EMBL/GenBank/DDBJ databases">
        <authorList>
            <person name="Weist P."/>
        </authorList>
    </citation>
    <scope>NUCLEOTIDE SEQUENCE</scope>
</reference>
<organism evidence="2 3">
    <name type="scientific">Pleuronectes platessa</name>
    <name type="common">European plaice</name>
    <dbReference type="NCBI Taxonomy" id="8262"/>
    <lineage>
        <taxon>Eukaryota</taxon>
        <taxon>Metazoa</taxon>
        <taxon>Chordata</taxon>
        <taxon>Craniata</taxon>
        <taxon>Vertebrata</taxon>
        <taxon>Euteleostomi</taxon>
        <taxon>Actinopterygii</taxon>
        <taxon>Neopterygii</taxon>
        <taxon>Teleostei</taxon>
        <taxon>Neoteleostei</taxon>
        <taxon>Acanthomorphata</taxon>
        <taxon>Carangaria</taxon>
        <taxon>Pleuronectiformes</taxon>
        <taxon>Pleuronectoidei</taxon>
        <taxon>Pleuronectidae</taxon>
        <taxon>Pleuronectes</taxon>
    </lineage>
</organism>